<gene>
    <name evidence="2" type="ORF">GLOTRDRAFT_93555</name>
</gene>
<organism evidence="2 3">
    <name type="scientific">Gloeophyllum trabeum (strain ATCC 11539 / FP-39264 / Madison 617)</name>
    <name type="common">Brown rot fungus</name>
    <dbReference type="NCBI Taxonomy" id="670483"/>
    <lineage>
        <taxon>Eukaryota</taxon>
        <taxon>Fungi</taxon>
        <taxon>Dikarya</taxon>
        <taxon>Basidiomycota</taxon>
        <taxon>Agaricomycotina</taxon>
        <taxon>Agaricomycetes</taxon>
        <taxon>Gloeophyllales</taxon>
        <taxon>Gloeophyllaceae</taxon>
        <taxon>Gloeophyllum</taxon>
    </lineage>
</organism>
<sequence length="907" mass="100493">MSQRGHLLVSHADSSEWQGSEGNAVLLNPRPHRFALFSPEIRKGPRGLRRQQRVGNAPPPCETRVRSLRMKKTIEAGQQYVSTGDRTADNCHATATSTKTDSPFTAGLTSYSGGQGGTGMGPQEVDKRLTQGEKEFHPAIPLAKYSIPIYVTLNCNCVSRHNRKDSSPDGAYSTDRSFDVKRHQDRHKPESERQGGALLWFSKRGTGINGAIVPYVWRPINWNSQSYNSYFPHTSSPLTYTLVERRQECCGYACRGHSIMARKGSRVFPHLIPRGHVFEAVKRYGEQTYALETEGEVFQADIRLSVISRRSGLVTTHPPRRCLPKSEFNLTQGPRSGSVPRCQARTGCHAPGPQRTREGTVFSGSRMAVTACSREDVRTCTVSCGKGPASHVKKYIKGGLGAHSARQSAVPHSCHLRTSTPYPLITYQPHEPQSQQCKALIACARNLSARSRLTCFPGRYRPTHRLTPPSEDYRPPPRVQSPVAPRAVPPRSVAMPHDARLRGLGGGAYLSRGNLGESWTTFRSSSPVPYARAEPLHPQTLLLKSDGRDARKPYIEPSNTRFQDQRHMSWVEQKRAMRASTKAATKLGIADSRTSVASRACRSATNHYPVLSARNLCILFLGPRLQTDSNGQCQCLSVDGDQRRVRYGQDQDILLSPVYMAGSSLLPSILLSVASPSASPLSSSYGLSWSFAVFACKSDSLRYISVLFSRLSSPLNGLVPFQLVYCRSILSIPVCPRRTALGLSAPGSKHNTMAPLPVISLLAVDLDVWLSSRQGDARLLLAIAHNEPYADPGFSHQGLRYRSFTRGVRRTEWEPRREARKPSLKSQIRYRWGIEDSRPDEDALRPRIVVIRPQNSGFRAENGGRLMHPTGTAVGIRSPSVIRCVNIAAWSPTGIARRFQWMARQRG</sequence>
<keyword evidence="3" id="KW-1185">Reference proteome</keyword>
<feature type="region of interest" description="Disordered" evidence="1">
    <location>
        <begin position="92"/>
        <end position="125"/>
    </location>
</feature>
<feature type="compositionally biased region" description="Basic and acidic residues" evidence="1">
    <location>
        <begin position="176"/>
        <end position="193"/>
    </location>
</feature>
<dbReference type="RefSeq" id="XP_007866150.1">
    <property type="nucleotide sequence ID" value="XM_007867959.1"/>
</dbReference>
<evidence type="ECO:0000313" key="2">
    <source>
        <dbReference type="EMBL" id="EPQ54957.1"/>
    </source>
</evidence>
<feature type="compositionally biased region" description="Low complexity" evidence="1">
    <location>
        <begin position="480"/>
        <end position="491"/>
    </location>
</feature>
<accession>S7Q645</accession>
<feature type="region of interest" description="Disordered" evidence="1">
    <location>
        <begin position="465"/>
        <end position="491"/>
    </location>
</feature>
<reference evidence="2 3" key="1">
    <citation type="journal article" date="2012" name="Science">
        <title>The Paleozoic origin of enzymatic lignin decomposition reconstructed from 31 fungal genomes.</title>
        <authorList>
            <person name="Floudas D."/>
            <person name="Binder M."/>
            <person name="Riley R."/>
            <person name="Barry K."/>
            <person name="Blanchette R.A."/>
            <person name="Henrissat B."/>
            <person name="Martinez A.T."/>
            <person name="Otillar R."/>
            <person name="Spatafora J.W."/>
            <person name="Yadav J.S."/>
            <person name="Aerts A."/>
            <person name="Benoit I."/>
            <person name="Boyd A."/>
            <person name="Carlson A."/>
            <person name="Copeland A."/>
            <person name="Coutinho P.M."/>
            <person name="de Vries R.P."/>
            <person name="Ferreira P."/>
            <person name="Findley K."/>
            <person name="Foster B."/>
            <person name="Gaskell J."/>
            <person name="Glotzer D."/>
            <person name="Gorecki P."/>
            <person name="Heitman J."/>
            <person name="Hesse C."/>
            <person name="Hori C."/>
            <person name="Igarashi K."/>
            <person name="Jurgens J.A."/>
            <person name="Kallen N."/>
            <person name="Kersten P."/>
            <person name="Kohler A."/>
            <person name="Kuees U."/>
            <person name="Kumar T.K.A."/>
            <person name="Kuo A."/>
            <person name="LaButti K."/>
            <person name="Larrondo L.F."/>
            <person name="Lindquist E."/>
            <person name="Ling A."/>
            <person name="Lombard V."/>
            <person name="Lucas S."/>
            <person name="Lundell T."/>
            <person name="Martin R."/>
            <person name="McLaughlin D.J."/>
            <person name="Morgenstern I."/>
            <person name="Morin E."/>
            <person name="Murat C."/>
            <person name="Nagy L.G."/>
            <person name="Nolan M."/>
            <person name="Ohm R.A."/>
            <person name="Patyshakuliyeva A."/>
            <person name="Rokas A."/>
            <person name="Ruiz-Duenas F.J."/>
            <person name="Sabat G."/>
            <person name="Salamov A."/>
            <person name="Samejima M."/>
            <person name="Schmutz J."/>
            <person name="Slot J.C."/>
            <person name="St John F."/>
            <person name="Stenlid J."/>
            <person name="Sun H."/>
            <person name="Sun S."/>
            <person name="Syed K."/>
            <person name="Tsang A."/>
            <person name="Wiebenga A."/>
            <person name="Young D."/>
            <person name="Pisabarro A."/>
            <person name="Eastwood D.C."/>
            <person name="Martin F."/>
            <person name="Cullen D."/>
            <person name="Grigoriev I.V."/>
            <person name="Hibbett D.S."/>
        </authorList>
    </citation>
    <scope>NUCLEOTIDE SEQUENCE [LARGE SCALE GENOMIC DNA]</scope>
    <source>
        <strain evidence="2 3">ATCC 11539</strain>
    </source>
</reference>
<evidence type="ECO:0000256" key="1">
    <source>
        <dbReference type="SAM" id="MobiDB-lite"/>
    </source>
</evidence>
<feature type="compositionally biased region" description="Polar residues" evidence="1">
    <location>
        <begin position="93"/>
        <end position="103"/>
    </location>
</feature>
<dbReference type="GeneID" id="19309516"/>
<dbReference type="KEGG" id="gtr:GLOTRDRAFT_93555"/>
<name>S7Q645_GLOTA</name>
<proteinExistence type="predicted"/>
<dbReference type="EMBL" id="KB469302">
    <property type="protein sequence ID" value="EPQ54957.1"/>
    <property type="molecule type" value="Genomic_DNA"/>
</dbReference>
<evidence type="ECO:0000313" key="3">
    <source>
        <dbReference type="Proteomes" id="UP000030669"/>
    </source>
</evidence>
<dbReference type="Proteomes" id="UP000030669">
    <property type="component" value="Unassembled WGS sequence"/>
</dbReference>
<protein>
    <submittedName>
        <fullName evidence="2">Uncharacterized protein</fullName>
    </submittedName>
</protein>
<feature type="region of interest" description="Disordered" evidence="1">
    <location>
        <begin position="162"/>
        <end position="194"/>
    </location>
</feature>
<dbReference type="AlphaFoldDB" id="S7Q645"/>
<dbReference type="HOGENOM" id="CLU_320050_0_0_1"/>